<sequence length="728" mass="83007">MGKILVLAEKPSVGRDIARVLNCKKGGKGFLEGDKYIVTWALGHLVTLADPEAYDNKYKSWNIEDLPMIPNHLKLVVIKKSGKQFSTVKTQMNRKDVEEIVIATDAGREGELVARWIIEKAHVKKPIKRLWISSVTDKAIKDGFKKLKDGREYNNLYKSAIARAEADWLVGINATRALTCKYNAQLSCGRVQTPTIAMIAQREEEIKNFKPKTYYGIEAKSDKLKLVWQDSKSNDIKTFNNDKCENVVKNIKNKDAKVEEVSKTKKKKFSPQLYDLTELQRDANKIFNFSAKETLSIMQRLYENHKVLTYPRTDSRYLTEDVVDTIKDRLKSCGVGTYGKYANRLLRTNIKANKSFVDNSKVSDHHAIIPTEQKFALASLSDNERKIYDLVVKRFFAVLYPPFEYEQTTIKAKIGEENFIAKGKVVLSNGWKEVYSNNFEDDIEDELKEQILPSINKGDNIKINSISKTTGETKPPKPFNEATLLSAMENPVKYMSGESKELKKTIGETGGIGTVATRADIIEKLFNTFLIEKRGKDIFITSKGKQLLDLVPEELKSPALTAEWEQKLTAISKGKLNKDKFLNEIKDYSKDTVDEIKNSKEKFIHDNMTRVKCPECGKYMLEVNGKKGKMLVCQDRECGYRKGISRISNARCPECHKKLELRGEGEGQIFVCKCGYREKLSAFKERKKKDSGKVSKKEVNKYLRQQQKEDSEPFNNAFAEAFKKLGLK</sequence>
<dbReference type="Gene3D" id="1.10.460.10">
    <property type="entry name" value="Topoisomerase I, domain 2"/>
    <property type="match status" value="1"/>
</dbReference>
<keyword evidence="6 8" id="KW-0238">DNA-binding</keyword>
<protein>
    <recommendedName>
        <fullName evidence="8">DNA topoisomerase 3</fullName>
        <ecNumber evidence="8">5.6.2.1</ecNumber>
    </recommendedName>
    <alternativeName>
        <fullName evidence="8">DNA topoisomerase III</fullName>
    </alternativeName>
</protein>
<proteinExistence type="inferred from homology"/>
<dbReference type="Gene3D" id="3.40.50.140">
    <property type="match status" value="1"/>
</dbReference>
<dbReference type="InterPro" id="IPR023406">
    <property type="entry name" value="Topo_IA_AS"/>
</dbReference>
<dbReference type="GO" id="GO:0006265">
    <property type="term" value="P:DNA topological change"/>
    <property type="evidence" value="ECO:0007669"/>
    <property type="project" value="UniProtKB-UniRule"/>
</dbReference>
<keyword evidence="5 8" id="KW-0799">Topoisomerase</keyword>
<dbReference type="Proteomes" id="UP000030012">
    <property type="component" value="Unassembled WGS sequence"/>
</dbReference>
<dbReference type="GO" id="GO:0000287">
    <property type="term" value="F:magnesium ion binding"/>
    <property type="evidence" value="ECO:0007669"/>
    <property type="project" value="UniProtKB-UniRule"/>
</dbReference>
<accession>A0A0A0HZZ2</accession>
<dbReference type="InterPro" id="IPR005738">
    <property type="entry name" value="TopoIII"/>
</dbReference>
<dbReference type="AlphaFoldDB" id="A0A0A0HZZ2"/>
<comment type="caution">
    <text evidence="8">Lacks conserved residue(s) required for the propagation of feature annotation.</text>
</comment>
<dbReference type="InterPro" id="IPR003602">
    <property type="entry name" value="Topo_IA_DNA-bd_dom"/>
</dbReference>
<dbReference type="Pfam" id="PF01751">
    <property type="entry name" value="Toprim"/>
    <property type="match status" value="1"/>
</dbReference>
<dbReference type="PANTHER" id="PTHR11390">
    <property type="entry name" value="PROKARYOTIC DNA TOPOISOMERASE"/>
    <property type="match status" value="1"/>
</dbReference>
<keyword evidence="3 8" id="KW-0479">Metal-binding</keyword>
<evidence type="ECO:0000259" key="11">
    <source>
        <dbReference type="PROSITE" id="PS52039"/>
    </source>
</evidence>
<dbReference type="GO" id="GO:0006310">
    <property type="term" value="P:DNA recombination"/>
    <property type="evidence" value="ECO:0007669"/>
    <property type="project" value="TreeGrafter"/>
</dbReference>
<keyword evidence="7 8" id="KW-0413">Isomerase</keyword>
<dbReference type="InterPro" id="IPR013826">
    <property type="entry name" value="Topo_IA_cen_sub3"/>
</dbReference>
<dbReference type="InterPro" id="IPR013825">
    <property type="entry name" value="Topo_IA_cen_sub2"/>
</dbReference>
<comment type="caution">
    <text evidence="12">The sequence shown here is derived from an EMBL/GenBank/DDBJ whole genome shotgun (WGS) entry which is preliminary data.</text>
</comment>
<evidence type="ECO:0000313" key="12">
    <source>
        <dbReference type="EMBL" id="KGM94714.1"/>
    </source>
</evidence>
<gene>
    <name evidence="8" type="primary">topB</name>
    <name evidence="12" type="ORF">Z968_11130</name>
</gene>
<feature type="site" description="Interaction with DNA" evidence="8">
    <location>
        <position position="61"/>
    </location>
</feature>
<dbReference type="CDD" id="cd00186">
    <property type="entry name" value="TOP1Ac"/>
    <property type="match status" value="1"/>
</dbReference>
<feature type="compositionally biased region" description="Basic and acidic residues" evidence="9">
    <location>
        <begin position="691"/>
        <end position="711"/>
    </location>
</feature>
<dbReference type="RefSeq" id="WP_039256074.1">
    <property type="nucleotide sequence ID" value="NZ_JENJ01000062.1"/>
</dbReference>
<keyword evidence="4 8" id="KW-0460">Magnesium</keyword>
<dbReference type="OrthoDB" id="9803554at2"/>
<dbReference type="InterPro" id="IPR023405">
    <property type="entry name" value="Topo_IA_core_domain"/>
</dbReference>
<evidence type="ECO:0000313" key="13">
    <source>
        <dbReference type="Proteomes" id="UP000030012"/>
    </source>
</evidence>
<feature type="domain" description="Toprim" evidence="10">
    <location>
        <begin position="3"/>
        <end position="136"/>
    </location>
</feature>
<feature type="site" description="Interaction with DNA" evidence="8">
    <location>
        <position position="312"/>
    </location>
</feature>
<evidence type="ECO:0000256" key="9">
    <source>
        <dbReference type="SAM" id="MobiDB-lite"/>
    </source>
</evidence>
<reference evidence="12 13" key="1">
    <citation type="submission" date="2014-01" db="EMBL/GenBank/DDBJ databases">
        <title>Plasmidome dynamics in the species complex Clostridium novyi sensu lato converts strains of independent lineages into distinctly different pathogens.</title>
        <authorList>
            <person name="Skarin H."/>
            <person name="Segerman B."/>
        </authorList>
    </citation>
    <scope>NUCLEOTIDE SEQUENCE [LARGE SCALE GENOMIC DNA]</scope>
    <source>
        <strain evidence="12 13">4552</strain>
    </source>
</reference>
<name>A0A0A0HZZ2_CLONO</name>
<dbReference type="SMART" id="SM00493">
    <property type="entry name" value="TOPRIM"/>
    <property type="match status" value="1"/>
</dbReference>
<comment type="cofactor">
    <cofactor evidence="8">
        <name>Mg(2+)</name>
        <dbReference type="ChEBI" id="CHEBI:18420"/>
    </cofactor>
</comment>
<dbReference type="InterPro" id="IPR034144">
    <property type="entry name" value="TOPRIM_TopoIII"/>
</dbReference>
<feature type="binding site" evidence="8">
    <location>
        <position position="105"/>
    </location>
    <ligand>
        <name>Mg(2+)</name>
        <dbReference type="ChEBI" id="CHEBI:18420"/>
        <note>catalytic</note>
    </ligand>
</feature>
<evidence type="ECO:0000256" key="1">
    <source>
        <dbReference type="ARBA" id="ARBA00000213"/>
    </source>
</evidence>
<dbReference type="PRINTS" id="PR00417">
    <property type="entry name" value="PRTPISMRASEI"/>
</dbReference>
<feature type="site" description="Interaction with DNA" evidence="8">
    <location>
        <position position="168"/>
    </location>
</feature>
<dbReference type="Pfam" id="PF01131">
    <property type="entry name" value="Topoisom_bac"/>
    <property type="match status" value="1"/>
</dbReference>
<organism evidence="12 13">
    <name type="scientific">Clostridium novyi A str. 4552</name>
    <dbReference type="NCBI Taxonomy" id="1444289"/>
    <lineage>
        <taxon>Bacteria</taxon>
        <taxon>Bacillati</taxon>
        <taxon>Bacillota</taxon>
        <taxon>Clostridia</taxon>
        <taxon>Eubacteriales</taxon>
        <taxon>Clostridiaceae</taxon>
        <taxon>Clostridium</taxon>
    </lineage>
</organism>
<evidence type="ECO:0000256" key="5">
    <source>
        <dbReference type="ARBA" id="ARBA00023029"/>
    </source>
</evidence>
<dbReference type="SMART" id="SM00437">
    <property type="entry name" value="TOP1Ac"/>
    <property type="match status" value="1"/>
</dbReference>
<dbReference type="GO" id="GO:0043597">
    <property type="term" value="C:cytoplasmic replication fork"/>
    <property type="evidence" value="ECO:0007669"/>
    <property type="project" value="TreeGrafter"/>
</dbReference>
<feature type="binding site" evidence="8">
    <location>
        <position position="9"/>
    </location>
    <ligand>
        <name>Mg(2+)</name>
        <dbReference type="ChEBI" id="CHEBI:18420"/>
        <note>catalytic</note>
    </ligand>
</feature>
<dbReference type="InterPro" id="IPR013824">
    <property type="entry name" value="Topo_IA_cen_sub1"/>
</dbReference>
<dbReference type="InterPro" id="IPR000380">
    <property type="entry name" value="Topo_IA"/>
</dbReference>
<evidence type="ECO:0000256" key="6">
    <source>
        <dbReference type="ARBA" id="ARBA00023125"/>
    </source>
</evidence>
<dbReference type="SMART" id="SM00436">
    <property type="entry name" value="TOP1Bc"/>
    <property type="match status" value="1"/>
</dbReference>
<feature type="region of interest" description="Interaction with DNA" evidence="8">
    <location>
        <begin position="187"/>
        <end position="192"/>
    </location>
</feature>
<dbReference type="InterPro" id="IPR003601">
    <property type="entry name" value="Topo_IA_2"/>
</dbReference>
<dbReference type="PROSITE" id="PS00396">
    <property type="entry name" value="TOPO_IA_1"/>
    <property type="match status" value="1"/>
</dbReference>
<dbReference type="SUPFAM" id="SSF56712">
    <property type="entry name" value="Prokaryotic type I DNA topoisomerase"/>
    <property type="match status" value="1"/>
</dbReference>
<dbReference type="PROSITE" id="PS52039">
    <property type="entry name" value="TOPO_IA_2"/>
    <property type="match status" value="1"/>
</dbReference>
<dbReference type="PROSITE" id="PS50880">
    <property type="entry name" value="TOPRIM"/>
    <property type="match status" value="1"/>
</dbReference>
<dbReference type="CDD" id="cd03362">
    <property type="entry name" value="TOPRIM_TopoIA_TopoIII"/>
    <property type="match status" value="1"/>
</dbReference>
<dbReference type="Gene3D" id="2.70.20.10">
    <property type="entry name" value="Topoisomerase I, domain 3"/>
    <property type="match status" value="1"/>
</dbReference>
<comment type="function">
    <text evidence="8">Releases the supercoiling and torsional tension of DNA, which is introduced during the DNA replication and transcription, by transiently cleaving and rejoining one strand of the DNA duplex. Introduces a single-strand break via transesterification at a target site in duplex DNA. The scissile phosphodiester is attacked by the catalytic tyrosine of the enzyme, resulting in the formation of a DNA-(5'-phosphotyrosyl)-enzyme intermediate and the expulsion of a 3'-OH DNA strand. The free DNA strand then undergoes passage around the unbroken strand, thus removing DNA supercoils. Finally, in the religation step, the DNA 3'-OH attacks the covalent intermediate to expel the active-site tyrosine and restore the DNA phosphodiester backbone.</text>
</comment>
<dbReference type="NCBIfam" id="TIGR01056">
    <property type="entry name" value="topB"/>
    <property type="match status" value="1"/>
</dbReference>
<feature type="region of interest" description="Disordered" evidence="9">
    <location>
        <begin position="687"/>
        <end position="711"/>
    </location>
</feature>
<evidence type="ECO:0000256" key="7">
    <source>
        <dbReference type="ARBA" id="ARBA00023235"/>
    </source>
</evidence>
<evidence type="ECO:0000259" key="10">
    <source>
        <dbReference type="PROSITE" id="PS50880"/>
    </source>
</evidence>
<dbReference type="InterPro" id="IPR006171">
    <property type="entry name" value="TOPRIM_dom"/>
</dbReference>
<dbReference type="EC" id="5.6.2.1" evidence="8"/>
<comment type="catalytic activity">
    <reaction evidence="1 8">
        <text>ATP-independent breakage of single-stranded DNA, followed by passage and rejoining.</text>
        <dbReference type="EC" id="5.6.2.1"/>
    </reaction>
</comment>
<evidence type="ECO:0000256" key="4">
    <source>
        <dbReference type="ARBA" id="ARBA00022842"/>
    </source>
</evidence>
<dbReference type="GO" id="GO:0003677">
    <property type="term" value="F:DNA binding"/>
    <property type="evidence" value="ECO:0007669"/>
    <property type="project" value="UniProtKB-KW"/>
</dbReference>
<dbReference type="InterPro" id="IPR013497">
    <property type="entry name" value="Topo_IA_cen"/>
</dbReference>
<dbReference type="GO" id="GO:0006281">
    <property type="term" value="P:DNA repair"/>
    <property type="evidence" value="ECO:0007669"/>
    <property type="project" value="TreeGrafter"/>
</dbReference>
<dbReference type="GO" id="GO:0003917">
    <property type="term" value="F:DNA topoisomerase type I (single strand cut, ATP-independent) activity"/>
    <property type="evidence" value="ECO:0007669"/>
    <property type="project" value="UniProtKB-UniRule"/>
</dbReference>
<comment type="similarity">
    <text evidence="2 8">Belongs to the type IA topoisomerase family.</text>
</comment>
<dbReference type="EMBL" id="JENJ01000062">
    <property type="protein sequence ID" value="KGM94714.1"/>
    <property type="molecule type" value="Genomic_DNA"/>
</dbReference>
<evidence type="ECO:0000256" key="3">
    <source>
        <dbReference type="ARBA" id="ARBA00022723"/>
    </source>
</evidence>
<feature type="site" description="Interaction with DNA" evidence="8">
    <location>
        <position position="176"/>
    </location>
</feature>
<dbReference type="HAMAP" id="MF_00953">
    <property type="entry name" value="Topoisom_3_prok"/>
    <property type="match status" value="1"/>
</dbReference>
<feature type="domain" description="Topo IA-type catalytic" evidence="11">
    <location>
        <begin position="153"/>
        <end position="593"/>
    </location>
</feature>
<evidence type="ECO:0000256" key="8">
    <source>
        <dbReference type="HAMAP-Rule" id="MF_00953"/>
    </source>
</evidence>
<dbReference type="Gene3D" id="1.10.290.10">
    <property type="entry name" value="Topoisomerase I, domain 4"/>
    <property type="match status" value="1"/>
</dbReference>
<dbReference type="NCBIfam" id="NF005829">
    <property type="entry name" value="PRK07726.1"/>
    <property type="match status" value="1"/>
</dbReference>
<dbReference type="PANTHER" id="PTHR11390:SF21">
    <property type="entry name" value="DNA TOPOISOMERASE 3-ALPHA"/>
    <property type="match status" value="1"/>
</dbReference>
<feature type="active site" description="O-(5'-phospho-DNA)-tyrosine intermediate" evidence="8">
    <location>
        <position position="310"/>
    </location>
</feature>
<evidence type="ECO:0000256" key="2">
    <source>
        <dbReference type="ARBA" id="ARBA00009446"/>
    </source>
</evidence>